<dbReference type="InterPro" id="IPR036318">
    <property type="entry name" value="FAD-bd_PCMH-like_sf"/>
</dbReference>
<feature type="signal peptide" evidence="3">
    <location>
        <begin position="1"/>
        <end position="24"/>
    </location>
</feature>
<dbReference type="InterPro" id="IPR050432">
    <property type="entry name" value="FAD-linked_Oxidoreductases_BP"/>
</dbReference>
<organism evidence="5 6">
    <name type="scientific">Rhodocollybia butyracea</name>
    <dbReference type="NCBI Taxonomy" id="206335"/>
    <lineage>
        <taxon>Eukaryota</taxon>
        <taxon>Fungi</taxon>
        <taxon>Dikarya</taxon>
        <taxon>Basidiomycota</taxon>
        <taxon>Agaricomycotina</taxon>
        <taxon>Agaricomycetes</taxon>
        <taxon>Agaricomycetidae</taxon>
        <taxon>Agaricales</taxon>
        <taxon>Marasmiineae</taxon>
        <taxon>Omphalotaceae</taxon>
        <taxon>Rhodocollybia</taxon>
    </lineage>
</organism>
<feature type="chain" id="PRO_5040170538" evidence="3">
    <location>
        <begin position="25"/>
        <end position="568"/>
    </location>
</feature>
<dbReference type="AlphaFoldDB" id="A0A9P5P502"/>
<dbReference type="GO" id="GO:0071949">
    <property type="term" value="F:FAD binding"/>
    <property type="evidence" value="ECO:0007669"/>
    <property type="project" value="InterPro"/>
</dbReference>
<feature type="domain" description="FAD-binding PCMH-type" evidence="4">
    <location>
        <begin position="123"/>
        <end position="304"/>
    </location>
</feature>
<name>A0A9P5P502_9AGAR</name>
<protein>
    <submittedName>
        <fullName evidence="5">FAD-binding domain-containing protein</fullName>
    </submittedName>
</protein>
<accession>A0A9P5P502</accession>
<keyword evidence="2" id="KW-0560">Oxidoreductase</keyword>
<gene>
    <name evidence="5" type="ORF">BDP27DRAFT_1277006</name>
</gene>
<comment type="caution">
    <text evidence="5">The sequence shown here is derived from an EMBL/GenBank/DDBJ whole genome shotgun (WGS) entry which is preliminary data.</text>
</comment>
<evidence type="ECO:0000256" key="3">
    <source>
        <dbReference type="SAM" id="SignalP"/>
    </source>
</evidence>
<keyword evidence="3" id="KW-0732">Signal</keyword>
<evidence type="ECO:0000313" key="6">
    <source>
        <dbReference type="Proteomes" id="UP000772434"/>
    </source>
</evidence>
<dbReference type="InterPro" id="IPR006094">
    <property type="entry name" value="Oxid_FAD_bind_N"/>
</dbReference>
<comment type="similarity">
    <text evidence="1">Belongs to the oxygen-dependent FAD-linked oxidoreductase family.</text>
</comment>
<dbReference type="OrthoDB" id="9983560at2759"/>
<dbReference type="SUPFAM" id="SSF56176">
    <property type="entry name" value="FAD-binding/transporter-associated domain-like"/>
    <property type="match status" value="1"/>
</dbReference>
<dbReference type="InterPro" id="IPR012951">
    <property type="entry name" value="BBE"/>
</dbReference>
<keyword evidence="6" id="KW-1185">Reference proteome</keyword>
<sequence length="568" mass="61949">MLSLYQSCMLTYTVFLLFVSVVKTTESAPNWNTLNETVGGRLHKAKPFSSPCFPDFDGISVPRNKAACKIIEDNYLNATYRSSQFGNFMNTQWESCMSTSAQCTLDSSDPSDSLAWTELPCDQGSIAPYYIDVQNYKDVQAALAFSRTTGVPLSIKNSGHDFLGRSSIIESLGLWTRNLDQISYNASFVPVGGSQPIPAMTIGAGVPWVDAYSFADANNVTVVGGYSETVGASGGWIMGGGHSVLSPTLGLGVDRVLEFKLVTPDGEYRTANAHTNVDLFWALRGGGGGTFGVVLESTSMVEPREIPLQVASVSFNSTTETGLQFLRLLTNNSLQWAQEGWGGHLTSSGFISVTPLLTLEEAQASMQNAVDFVQTQNGTVVIETLPSWFAFFAKYTIPAQTAVGSADLAASRLIPYSLFETQEGRDSFIQLVTSLPGSFLEIDVVTPFLYNATENSTSVTPAWRNAVWHVLMGSEFVWNSTLAEKVAAFEFTNNCTAGLISIAPNSGAYMNEANVYEPNYEQSFWGGNYDRLLAIKHRYDPLGLLDCWKCVGWKGVDDSRSRCYPRVD</sequence>
<dbReference type="PANTHER" id="PTHR13878:SF91">
    <property type="entry name" value="FAD BINDING DOMAIN PROTEIN (AFU_ORTHOLOGUE AFUA_6G12070)-RELATED"/>
    <property type="match status" value="1"/>
</dbReference>
<evidence type="ECO:0000256" key="2">
    <source>
        <dbReference type="ARBA" id="ARBA00023002"/>
    </source>
</evidence>
<evidence type="ECO:0000256" key="1">
    <source>
        <dbReference type="ARBA" id="ARBA00005466"/>
    </source>
</evidence>
<dbReference type="Proteomes" id="UP000772434">
    <property type="component" value="Unassembled WGS sequence"/>
</dbReference>
<dbReference type="GO" id="GO:0016491">
    <property type="term" value="F:oxidoreductase activity"/>
    <property type="evidence" value="ECO:0007669"/>
    <property type="project" value="UniProtKB-KW"/>
</dbReference>
<dbReference type="Pfam" id="PF08031">
    <property type="entry name" value="BBE"/>
    <property type="match status" value="1"/>
</dbReference>
<dbReference type="EMBL" id="JADNRY010000590">
    <property type="protein sequence ID" value="KAF9038256.1"/>
    <property type="molecule type" value="Genomic_DNA"/>
</dbReference>
<dbReference type="InterPro" id="IPR016169">
    <property type="entry name" value="FAD-bd_PCMH_sub2"/>
</dbReference>
<dbReference type="Gene3D" id="3.30.465.10">
    <property type="match status" value="2"/>
</dbReference>
<dbReference type="Pfam" id="PF01565">
    <property type="entry name" value="FAD_binding_4"/>
    <property type="match status" value="1"/>
</dbReference>
<evidence type="ECO:0000259" key="4">
    <source>
        <dbReference type="PROSITE" id="PS51387"/>
    </source>
</evidence>
<dbReference type="PROSITE" id="PS51387">
    <property type="entry name" value="FAD_PCMH"/>
    <property type="match status" value="1"/>
</dbReference>
<reference evidence="5" key="1">
    <citation type="submission" date="2020-11" db="EMBL/GenBank/DDBJ databases">
        <authorList>
            <consortium name="DOE Joint Genome Institute"/>
            <person name="Ahrendt S."/>
            <person name="Riley R."/>
            <person name="Andreopoulos W."/>
            <person name="Labutti K."/>
            <person name="Pangilinan J."/>
            <person name="Ruiz-Duenas F.J."/>
            <person name="Barrasa J.M."/>
            <person name="Sanchez-Garcia M."/>
            <person name="Camarero S."/>
            <person name="Miyauchi S."/>
            <person name="Serrano A."/>
            <person name="Linde D."/>
            <person name="Babiker R."/>
            <person name="Drula E."/>
            <person name="Ayuso-Fernandez I."/>
            <person name="Pacheco R."/>
            <person name="Padilla G."/>
            <person name="Ferreira P."/>
            <person name="Barriuso J."/>
            <person name="Kellner H."/>
            <person name="Castanera R."/>
            <person name="Alfaro M."/>
            <person name="Ramirez L."/>
            <person name="Pisabarro A.G."/>
            <person name="Kuo A."/>
            <person name="Tritt A."/>
            <person name="Lipzen A."/>
            <person name="He G."/>
            <person name="Yan M."/>
            <person name="Ng V."/>
            <person name="Cullen D."/>
            <person name="Martin F."/>
            <person name="Rosso M.-N."/>
            <person name="Henrissat B."/>
            <person name="Hibbett D."/>
            <person name="Martinez A.T."/>
            <person name="Grigoriev I.V."/>
        </authorList>
    </citation>
    <scope>NUCLEOTIDE SEQUENCE</scope>
    <source>
        <strain evidence="5">AH 40177</strain>
    </source>
</reference>
<evidence type="ECO:0000313" key="5">
    <source>
        <dbReference type="EMBL" id="KAF9038256.1"/>
    </source>
</evidence>
<dbReference type="PANTHER" id="PTHR13878">
    <property type="entry name" value="GULONOLACTONE OXIDASE"/>
    <property type="match status" value="1"/>
</dbReference>
<dbReference type="InterPro" id="IPR016166">
    <property type="entry name" value="FAD-bd_PCMH"/>
</dbReference>
<proteinExistence type="inferred from homology"/>